<evidence type="ECO:0000313" key="3">
    <source>
        <dbReference type="EMBL" id="KYH35132.1"/>
    </source>
</evidence>
<accession>A0A151B5U1</accession>
<dbReference type="CDD" id="cd04647">
    <property type="entry name" value="LbH_MAT_like"/>
    <property type="match status" value="1"/>
</dbReference>
<dbReference type="PROSITE" id="PS00101">
    <property type="entry name" value="HEXAPEP_TRANSFERASES"/>
    <property type="match status" value="1"/>
</dbReference>
<sequence length="194" mass="21652">MKKIIKNIMYFLVDIKIKCLKLEARLLGDYVINKYVEKCSERKLTYVLNKLNCKVHSSANIKSGIVFDNTYSNYDYLSIGDNCYIGRKVFFDLANKITIEKEAVLSAGVSILTHQDVGNRLLKRYYQRREGEVILREGCWIGANAIILCGVTVGKCAVVGAGAVVTKDVPDYTVVGGIPAKTIKVLDISHLPKK</sequence>
<keyword evidence="2" id="KW-0677">Repeat</keyword>
<dbReference type="InterPro" id="IPR051159">
    <property type="entry name" value="Hexapeptide_acetyltransf"/>
</dbReference>
<keyword evidence="1 3" id="KW-0808">Transferase</keyword>
<dbReference type="Proteomes" id="UP000075531">
    <property type="component" value="Unassembled WGS sequence"/>
</dbReference>
<dbReference type="InterPro" id="IPR001451">
    <property type="entry name" value="Hexapep"/>
</dbReference>
<dbReference type="Pfam" id="PF00132">
    <property type="entry name" value="Hexapep"/>
    <property type="match status" value="1"/>
</dbReference>
<dbReference type="PANTHER" id="PTHR23416">
    <property type="entry name" value="SIALIC ACID SYNTHASE-RELATED"/>
    <property type="match status" value="1"/>
</dbReference>
<dbReference type="InterPro" id="IPR011004">
    <property type="entry name" value="Trimer_LpxA-like_sf"/>
</dbReference>
<gene>
    <name evidence="3" type="primary">wbpD</name>
    <name evidence="3" type="ORF">CLTEP_09520</name>
</gene>
<protein>
    <submittedName>
        <fullName evidence="3">UDP-2-acetamido-3-amino-2, 3-dideoxy-D-glucuronate N-acetyltransferase</fullName>
        <ecNumber evidence="3">2.3.1.201</ecNumber>
    </submittedName>
</protein>
<comment type="caution">
    <text evidence="3">The sequence shown here is derived from an EMBL/GenBank/DDBJ whole genome shotgun (WGS) entry which is preliminary data.</text>
</comment>
<dbReference type="PATRIC" id="fig|1121338.3.peg.982"/>
<dbReference type="SUPFAM" id="SSF51161">
    <property type="entry name" value="Trimeric LpxA-like enzymes"/>
    <property type="match status" value="1"/>
</dbReference>
<dbReference type="Gene3D" id="2.160.10.10">
    <property type="entry name" value="Hexapeptide repeat proteins"/>
    <property type="match status" value="1"/>
</dbReference>
<keyword evidence="3" id="KW-0012">Acyltransferase</keyword>
<dbReference type="EC" id="2.3.1.201" evidence="3"/>
<reference evidence="3 4" key="1">
    <citation type="submission" date="2016-02" db="EMBL/GenBank/DDBJ databases">
        <title>Genome sequence of Clostridium tepidiprofundi DSM 19306.</title>
        <authorList>
            <person name="Poehlein A."/>
            <person name="Daniel R."/>
        </authorList>
    </citation>
    <scope>NUCLEOTIDE SEQUENCE [LARGE SCALE GENOMIC DNA]</scope>
    <source>
        <strain evidence="3 4">DSM 19306</strain>
    </source>
</reference>
<proteinExistence type="predicted"/>
<dbReference type="Pfam" id="PF14602">
    <property type="entry name" value="Hexapep_2"/>
    <property type="match status" value="1"/>
</dbReference>
<dbReference type="AlphaFoldDB" id="A0A151B5U1"/>
<evidence type="ECO:0000256" key="1">
    <source>
        <dbReference type="ARBA" id="ARBA00022679"/>
    </source>
</evidence>
<evidence type="ECO:0000256" key="2">
    <source>
        <dbReference type="ARBA" id="ARBA00022737"/>
    </source>
</evidence>
<name>A0A151B5U1_9CLOT</name>
<evidence type="ECO:0000313" key="4">
    <source>
        <dbReference type="Proteomes" id="UP000075531"/>
    </source>
</evidence>
<dbReference type="InterPro" id="IPR018357">
    <property type="entry name" value="Hexapep_transf_CS"/>
</dbReference>
<dbReference type="GO" id="GO:0016746">
    <property type="term" value="F:acyltransferase activity"/>
    <property type="evidence" value="ECO:0007669"/>
    <property type="project" value="UniProtKB-KW"/>
</dbReference>
<dbReference type="EMBL" id="LTBA01000006">
    <property type="protein sequence ID" value="KYH35132.1"/>
    <property type="molecule type" value="Genomic_DNA"/>
</dbReference>
<dbReference type="STRING" id="1121338.CLTEP_09520"/>
<keyword evidence="4" id="KW-1185">Reference proteome</keyword>
<organism evidence="3 4">
    <name type="scientific">Clostridium tepidiprofundi DSM 19306</name>
    <dbReference type="NCBI Taxonomy" id="1121338"/>
    <lineage>
        <taxon>Bacteria</taxon>
        <taxon>Bacillati</taxon>
        <taxon>Bacillota</taxon>
        <taxon>Clostridia</taxon>
        <taxon>Eubacteriales</taxon>
        <taxon>Clostridiaceae</taxon>
        <taxon>Clostridium</taxon>
    </lineage>
</organism>